<feature type="domain" description="Oxidoreductase FAD/NAD(P)-binding" evidence="1">
    <location>
        <begin position="193"/>
        <end position="297"/>
    </location>
</feature>
<evidence type="ECO:0000259" key="1">
    <source>
        <dbReference type="Pfam" id="PF00175"/>
    </source>
</evidence>
<evidence type="ECO:0000313" key="2">
    <source>
        <dbReference type="EMBL" id="CAK9013958.1"/>
    </source>
</evidence>
<dbReference type="Pfam" id="PF00175">
    <property type="entry name" value="NAD_binding_1"/>
    <property type="match status" value="1"/>
</dbReference>
<dbReference type="Gene3D" id="3.40.50.150">
    <property type="entry name" value="Vaccinia Virus protein VP39"/>
    <property type="match status" value="1"/>
</dbReference>
<dbReference type="Proteomes" id="UP001642464">
    <property type="component" value="Unassembled WGS sequence"/>
</dbReference>
<protein>
    <submittedName>
        <fullName evidence="2">Fruit protein pKIWI502</fullName>
    </submittedName>
</protein>
<dbReference type="SUPFAM" id="SSF53335">
    <property type="entry name" value="S-adenosyl-L-methionine-dependent methyltransferases"/>
    <property type="match status" value="1"/>
</dbReference>
<evidence type="ECO:0000313" key="3">
    <source>
        <dbReference type="Proteomes" id="UP001642464"/>
    </source>
</evidence>
<dbReference type="InterPro" id="IPR017938">
    <property type="entry name" value="Riboflavin_synthase-like_b-brl"/>
</dbReference>
<gene>
    <name evidence="2" type="ORF">SCF082_LOCUS12149</name>
</gene>
<comment type="caution">
    <text evidence="2">The sequence shown here is derived from an EMBL/GenBank/DDBJ whole genome shotgun (WGS) entry which is preliminary data.</text>
</comment>
<dbReference type="Gene3D" id="3.40.50.80">
    <property type="entry name" value="Nucleotide-binding domain of ferredoxin-NADP reductase (FNR) module"/>
    <property type="match status" value="1"/>
</dbReference>
<dbReference type="SUPFAM" id="SSF63380">
    <property type="entry name" value="Riboflavin synthase domain-like"/>
    <property type="match status" value="1"/>
</dbReference>
<sequence length="642" mass="71218">MEAFAVPIGSSSVRALSRHPSATATVSCFESWRTSSRALFGAGRQALAGTIGAVTFSLTRLVRARRARRPRVPRRGWGDDVKFFDGSVKSNVEAANGLRLITLEAPAEVAEPYKRGGQFLQAKADDESKPSFYAISSAPGGSLEFLIKDVPSNDWITGSSTGDVLKVSPVMGKGFDTSCQAWEEADVNQVSLFATGSGVAPMRAVIESKALAGKACRMYYGAREESSMAYADRFDEWRRAGVEIVPVLSQGAEAWTGRRGYVQEVMREDEERGEGFVLSANHGALLCGQKDMVAAVRQVYEELGFGFNCTAVLGYELSFLQSVSILQALCSAHTFANAALVQYLFEFCSSDDGFCRLDSLALHMRRLRSELLRSSAQVAGRLTGSLRQAVALSGRKTWHTSRCNALLYLSRQKYYSHVPVGNLLACMTGFKDASFMQWQVLMKYAMQQSRAKNGVFWFFDQQMHGGVPGENPGKDRHTWRSFVVYSLLRKVNSSKEHRRPWAAEIGVSRGSTSEILLKELPSLQMILVEPEITWLARTRMQPFRERVVWINAPSSRASYEVADESLDVVFIDGDHSYEAVREDIAHWSGKVRPGGYLSGHDFTPSCAGVVQAVNDFALQHNATINLQIDCWWFRKSADRTWK</sequence>
<accession>A0ABP0JHY8</accession>
<name>A0ABP0JHY8_9DINO</name>
<dbReference type="PANTHER" id="PTHR47215">
    <property type="match status" value="1"/>
</dbReference>
<organism evidence="2 3">
    <name type="scientific">Durusdinium trenchii</name>
    <dbReference type="NCBI Taxonomy" id="1381693"/>
    <lineage>
        <taxon>Eukaryota</taxon>
        <taxon>Sar</taxon>
        <taxon>Alveolata</taxon>
        <taxon>Dinophyceae</taxon>
        <taxon>Suessiales</taxon>
        <taxon>Symbiodiniaceae</taxon>
        <taxon>Durusdinium</taxon>
    </lineage>
</organism>
<dbReference type="SUPFAM" id="SSF52343">
    <property type="entry name" value="Ferredoxin reductase-like, C-terminal NADP-linked domain"/>
    <property type="match status" value="1"/>
</dbReference>
<proteinExistence type="predicted"/>
<dbReference type="InterPro" id="IPR001433">
    <property type="entry name" value="OxRdtase_FAD/NAD-bd"/>
</dbReference>
<dbReference type="EMBL" id="CAXAMM010007358">
    <property type="protein sequence ID" value="CAK9013958.1"/>
    <property type="molecule type" value="Genomic_DNA"/>
</dbReference>
<dbReference type="Pfam" id="PF13578">
    <property type="entry name" value="Methyltransf_24"/>
    <property type="match status" value="1"/>
</dbReference>
<dbReference type="InterPro" id="IPR029063">
    <property type="entry name" value="SAM-dependent_MTases_sf"/>
</dbReference>
<dbReference type="InterPro" id="IPR039261">
    <property type="entry name" value="FNR_nucleotide-bd"/>
</dbReference>
<keyword evidence="3" id="KW-1185">Reference proteome</keyword>
<dbReference type="PANTHER" id="PTHR47215:SF1">
    <property type="entry name" value="F9L1.8 PROTEIN"/>
    <property type="match status" value="1"/>
</dbReference>
<reference evidence="2 3" key="1">
    <citation type="submission" date="2024-02" db="EMBL/GenBank/DDBJ databases">
        <authorList>
            <person name="Chen Y."/>
            <person name="Shah S."/>
            <person name="Dougan E. K."/>
            <person name="Thang M."/>
            <person name="Chan C."/>
        </authorList>
    </citation>
    <scope>NUCLEOTIDE SEQUENCE [LARGE SCALE GENOMIC DNA]</scope>
</reference>